<organism evidence="1 2">
    <name type="scientific">Cetraspora pellucida</name>
    <dbReference type="NCBI Taxonomy" id="1433469"/>
    <lineage>
        <taxon>Eukaryota</taxon>
        <taxon>Fungi</taxon>
        <taxon>Fungi incertae sedis</taxon>
        <taxon>Mucoromycota</taxon>
        <taxon>Glomeromycotina</taxon>
        <taxon>Glomeromycetes</taxon>
        <taxon>Diversisporales</taxon>
        <taxon>Gigasporaceae</taxon>
        <taxon>Cetraspora</taxon>
    </lineage>
</organism>
<gene>
    <name evidence="1" type="ORF">SPELUC_LOCUS9835</name>
</gene>
<evidence type="ECO:0000313" key="1">
    <source>
        <dbReference type="EMBL" id="CAG8674428.1"/>
    </source>
</evidence>
<dbReference type="Proteomes" id="UP000789366">
    <property type="component" value="Unassembled WGS sequence"/>
</dbReference>
<sequence>MSLAALILKISFSCKSWAKYVTSKIFITSVESTQHVESINSVLKKHCDQSTFLKELIKTLEQKLEIKLYYTCIRDYYGFNPLSGLLLTYKTIFKDIDLVLIDHLAHTPLSLQQAQMNQALLYQKALITNKQISTKQNFYFYLISTIEHLYDVLQIRLQELLLGILSNEVQETWKICSANVYTSSMKNNINKKHQFGTTMLIAKTSVQIALAENVITELIRVLTQFITKYYCNTSLVELDSNSNHNLIEVSNPKYHKPKGYSPKQLRSFIEENKKSNKQHIIYEQRTYSYCLVKGHNIHGCAQYKKNL</sequence>
<reference evidence="1" key="1">
    <citation type="submission" date="2021-06" db="EMBL/GenBank/DDBJ databases">
        <authorList>
            <person name="Kallberg Y."/>
            <person name="Tangrot J."/>
            <person name="Rosling A."/>
        </authorList>
    </citation>
    <scope>NUCLEOTIDE SEQUENCE</scope>
    <source>
        <strain evidence="1">28 12/20/2015</strain>
    </source>
</reference>
<keyword evidence="2" id="KW-1185">Reference proteome</keyword>
<evidence type="ECO:0000313" key="2">
    <source>
        <dbReference type="Proteomes" id="UP000789366"/>
    </source>
</evidence>
<protein>
    <submittedName>
        <fullName evidence="1">16889_t:CDS:1</fullName>
    </submittedName>
</protein>
<proteinExistence type="predicted"/>
<name>A0ACA9NXT7_9GLOM</name>
<comment type="caution">
    <text evidence="1">The sequence shown here is derived from an EMBL/GenBank/DDBJ whole genome shotgun (WGS) entry which is preliminary data.</text>
</comment>
<feature type="non-terminal residue" evidence="1">
    <location>
        <position position="307"/>
    </location>
</feature>
<accession>A0ACA9NXT7</accession>
<dbReference type="EMBL" id="CAJVPW010017039">
    <property type="protein sequence ID" value="CAG8674428.1"/>
    <property type="molecule type" value="Genomic_DNA"/>
</dbReference>